<feature type="region of interest" description="Disordered" evidence="5">
    <location>
        <begin position="440"/>
        <end position="459"/>
    </location>
</feature>
<dbReference type="AlphaFoldDB" id="A0A438E9G7"/>
<evidence type="ECO:0000256" key="3">
    <source>
        <dbReference type="ARBA" id="ARBA00022821"/>
    </source>
</evidence>
<dbReference type="PANTHER" id="PTHR33463:SF209">
    <property type="entry name" value="DISEASE RESISTANCE PROTEIN RPS2-LIKE"/>
    <property type="match status" value="1"/>
</dbReference>
<dbReference type="Gene3D" id="3.80.10.10">
    <property type="entry name" value="Ribonuclease Inhibitor"/>
    <property type="match status" value="3"/>
</dbReference>
<keyword evidence="2" id="KW-0677">Repeat</keyword>
<dbReference type="SUPFAM" id="SSF52047">
    <property type="entry name" value="RNI-like"/>
    <property type="match status" value="1"/>
</dbReference>
<evidence type="ECO:0000256" key="4">
    <source>
        <dbReference type="SAM" id="Coils"/>
    </source>
</evidence>
<gene>
    <name evidence="9" type="primary">VvCHDh000591_1</name>
    <name evidence="9" type="ORF">CK203_070985</name>
</gene>
<evidence type="ECO:0000256" key="5">
    <source>
        <dbReference type="SAM" id="MobiDB-lite"/>
    </source>
</evidence>
<keyword evidence="1" id="KW-0433">Leucine-rich repeat</keyword>
<dbReference type="GO" id="GO:0006952">
    <property type="term" value="P:defense response"/>
    <property type="evidence" value="ECO:0007669"/>
    <property type="project" value="UniProtKB-KW"/>
</dbReference>
<proteinExistence type="predicted"/>
<dbReference type="InterPro" id="IPR036388">
    <property type="entry name" value="WH-like_DNA-bd_sf"/>
</dbReference>
<dbReference type="InterPro" id="IPR027417">
    <property type="entry name" value="P-loop_NTPase"/>
</dbReference>
<dbReference type="SUPFAM" id="SSF52058">
    <property type="entry name" value="L domain-like"/>
    <property type="match status" value="1"/>
</dbReference>
<dbReference type="Gene3D" id="1.10.10.10">
    <property type="entry name" value="Winged helix-like DNA-binding domain superfamily/Winged helix DNA-binding domain"/>
    <property type="match status" value="1"/>
</dbReference>
<accession>A0A438E9G7</accession>
<sequence length="1150" mass="131251">MPALQFLDLSNTAIRSLPSLFELVQLRIFILRGCQLLMELPPEVGNLRNLEVLDLEGTEIISLPMTIKWLTNLKCLRVSFYGYSNQTGQNNQSSDTMIPHNVLSGLTQLEELGIHVNPDDERWGVTMKDIVKEVCSFKHLETLKLYLPECFVSRLPQEIVVKFEQQERCLKYVNGEGIPMEIKKILEHATALLLERHLTLTKLSEFGIENTMKLEFCVLGECSKIQTLVDGAENYRQGDDYGYVHQKIILGSLRYLRLHYMKNLGSIWKGPIWEGCLSRLESLELFACPQLKTTFTLALLENLNRLQELVVENCPKINSLVTHEVPEEDMLLKTYLPELKKISLHYLPKLASISSEVDWWRALKWRKPVLRRKLDSIFVPIKSDADLMTQLAEIGNQLLAPKQETNLSQHSDDSLKPPVVDALKALAVEALKALAMEAGTTSVDKQRHEPSPLPLLSPSTKSSLKPIVVEAGTTSEQTQLSEPTPQPLLSLSTEQDTVEMADAAEVDLRGVGRSLLTSASSIIGFPKDLKRNYKMLTEGAEKLEALKYDIMERSGHMKSPAMREWMDRAEMISEEVKQLETKYNDEMEHPWRLVRFWEHSYLSKDMAKKHNQVQSLLEGHDKRRVWMSKVVEDVVSFLEDEQIRRIGIWGTVGMGKPQVKGRKCLILLDEVYDFIDLHVVMGIDNNQESKVVLASTIGDICNDMEADELINVKPLSDHEAFNMFKESWVGSDTKKACYLYCALFPGEYDINVDYLLECWKAEGFIPGTVAFRDARHQGHVILDDLINLSLLERSGKGKCVKMNRILRKMALKISLQRMARSFGKTCEGLQDFPDRKDGKMQRNNGLRAIPFSFFNSMHVLRVLDLHGTGLPHTIRELEKLELLDIRGTKLSFLHIERMPDEDLKIVTEEVATLQKLTSLQFCFPTVDSLDLFVHRSPAWKKISHFSFQFSVGHQDSTSSHFLKSSDYRSLNCLKLVNGGGRHPVITEFVQLKGAMKLEPSYVGPVPEGSLAQLTTLTLTKCPELKKIFSNGMIQQLSKLQHLKVEECHRIEEIIMDSENQVLEVDALPRLKTLVLIDLPELRSIWVDDSLEWPSLQRIQISMCYMLTRLPFNNANATRLRHIQGQQSWWEALVWEGDAIKQRLQSLCILN</sequence>
<feature type="domain" description="Disease resistance protein At4g27190-like leucine-rich repeats" evidence="6">
    <location>
        <begin position="254"/>
        <end position="354"/>
    </location>
</feature>
<evidence type="ECO:0000256" key="2">
    <source>
        <dbReference type="ARBA" id="ARBA00022737"/>
    </source>
</evidence>
<feature type="domain" description="Disease resistance R13L4/SHOC-2-like LRR" evidence="8">
    <location>
        <begin position="4"/>
        <end position="152"/>
    </location>
</feature>
<protein>
    <submittedName>
        <fullName evidence="9">Putative disease resistance protein</fullName>
    </submittedName>
</protein>
<feature type="coiled-coil region" evidence="4">
    <location>
        <begin position="562"/>
        <end position="589"/>
    </location>
</feature>
<dbReference type="Proteomes" id="UP000288805">
    <property type="component" value="Unassembled WGS sequence"/>
</dbReference>
<name>A0A438E9G7_VITVI</name>
<dbReference type="PROSITE" id="PS51450">
    <property type="entry name" value="LRR"/>
    <property type="match status" value="1"/>
</dbReference>
<evidence type="ECO:0000259" key="6">
    <source>
        <dbReference type="Pfam" id="PF23247"/>
    </source>
</evidence>
<dbReference type="Pfam" id="PF23598">
    <property type="entry name" value="LRR_14"/>
    <property type="match status" value="1"/>
</dbReference>
<dbReference type="SUPFAM" id="SSF52540">
    <property type="entry name" value="P-loop containing nucleoside triphosphate hydrolases"/>
    <property type="match status" value="1"/>
</dbReference>
<organism evidence="9 10">
    <name type="scientific">Vitis vinifera</name>
    <name type="common">Grape</name>
    <dbReference type="NCBI Taxonomy" id="29760"/>
    <lineage>
        <taxon>Eukaryota</taxon>
        <taxon>Viridiplantae</taxon>
        <taxon>Streptophyta</taxon>
        <taxon>Embryophyta</taxon>
        <taxon>Tracheophyta</taxon>
        <taxon>Spermatophyta</taxon>
        <taxon>Magnoliopsida</taxon>
        <taxon>eudicotyledons</taxon>
        <taxon>Gunneridae</taxon>
        <taxon>Pentapetalae</taxon>
        <taxon>rosids</taxon>
        <taxon>Vitales</taxon>
        <taxon>Vitaceae</taxon>
        <taxon>Viteae</taxon>
        <taxon>Vitis</taxon>
    </lineage>
</organism>
<dbReference type="Pfam" id="PF23247">
    <property type="entry name" value="LRR_RPS2"/>
    <property type="match status" value="2"/>
</dbReference>
<dbReference type="InterPro" id="IPR001611">
    <property type="entry name" value="Leu-rich_rpt"/>
</dbReference>
<evidence type="ECO:0000259" key="8">
    <source>
        <dbReference type="Pfam" id="PF23598"/>
    </source>
</evidence>
<dbReference type="InterPro" id="IPR058922">
    <property type="entry name" value="WHD_DRP"/>
</dbReference>
<dbReference type="InterPro" id="IPR057135">
    <property type="entry name" value="At4g27190-like_LRR"/>
</dbReference>
<keyword evidence="3" id="KW-0611">Plant defense</keyword>
<evidence type="ECO:0000313" key="9">
    <source>
        <dbReference type="EMBL" id="RVW44289.1"/>
    </source>
</evidence>
<dbReference type="Pfam" id="PF23559">
    <property type="entry name" value="WHD_DRP"/>
    <property type="match status" value="1"/>
</dbReference>
<dbReference type="InterPro" id="IPR032675">
    <property type="entry name" value="LRR_dom_sf"/>
</dbReference>
<reference evidence="9 10" key="1">
    <citation type="journal article" date="2018" name="PLoS Genet.">
        <title>Population sequencing reveals clonal diversity and ancestral inbreeding in the grapevine cultivar Chardonnay.</title>
        <authorList>
            <person name="Roach M.J."/>
            <person name="Johnson D.L."/>
            <person name="Bohlmann J."/>
            <person name="van Vuuren H.J."/>
            <person name="Jones S.J."/>
            <person name="Pretorius I.S."/>
            <person name="Schmidt S.A."/>
            <person name="Borneman A.R."/>
        </authorList>
    </citation>
    <scope>NUCLEOTIDE SEQUENCE [LARGE SCALE GENOMIC DNA]</scope>
    <source>
        <strain evidence="10">cv. Chardonnay</strain>
        <tissue evidence="9">Leaf</tissue>
    </source>
</reference>
<evidence type="ECO:0000313" key="10">
    <source>
        <dbReference type="Proteomes" id="UP000288805"/>
    </source>
</evidence>
<dbReference type="EMBL" id="QGNW01001357">
    <property type="protein sequence ID" value="RVW44289.1"/>
    <property type="molecule type" value="Genomic_DNA"/>
</dbReference>
<evidence type="ECO:0000259" key="7">
    <source>
        <dbReference type="Pfam" id="PF23559"/>
    </source>
</evidence>
<feature type="domain" description="Disease resistance protein At4g27190-like leucine-rich repeats" evidence="6">
    <location>
        <begin position="1004"/>
        <end position="1119"/>
    </location>
</feature>
<dbReference type="PANTHER" id="PTHR33463">
    <property type="entry name" value="NB-ARC DOMAIN-CONTAINING PROTEIN-RELATED"/>
    <property type="match status" value="1"/>
</dbReference>
<evidence type="ECO:0000256" key="1">
    <source>
        <dbReference type="ARBA" id="ARBA00022614"/>
    </source>
</evidence>
<dbReference type="InterPro" id="IPR055414">
    <property type="entry name" value="LRR_R13L4/SHOC2-like"/>
</dbReference>
<comment type="caution">
    <text evidence="9">The sequence shown here is derived from an EMBL/GenBank/DDBJ whole genome shotgun (WGS) entry which is preliminary data.</text>
</comment>
<feature type="domain" description="Disease resistance protein winged helix" evidence="7">
    <location>
        <begin position="743"/>
        <end position="810"/>
    </location>
</feature>
<dbReference type="InterPro" id="IPR050905">
    <property type="entry name" value="Plant_NBS-LRR"/>
</dbReference>
<keyword evidence="4" id="KW-0175">Coiled coil</keyword>